<gene>
    <name evidence="1" type="ORF">SM0020_30117</name>
</gene>
<reference evidence="1 2" key="1">
    <citation type="journal article" date="2012" name="J. Bacteriol.">
        <title>Draft Genome Sequence of Sinorhizobium meliloti CCNWSX0020, a Nitrogen-Fixing Symbiont with Copper Tolerance Capability Isolated from Lead-Zinc Mine Tailings.</title>
        <authorList>
            <person name="Li Z."/>
            <person name="Ma Z."/>
            <person name="Hao X."/>
            <person name="Wei G."/>
        </authorList>
    </citation>
    <scope>NUCLEOTIDE SEQUENCE [LARGE SCALE GENOMIC DNA]</scope>
    <source>
        <strain evidence="1 2">CCNWSX0020</strain>
    </source>
</reference>
<evidence type="ECO:0000313" key="1">
    <source>
        <dbReference type="EMBL" id="EHK74180.1"/>
    </source>
</evidence>
<dbReference type="Proteomes" id="UP000004038">
    <property type="component" value="Unassembled WGS sequence"/>
</dbReference>
<accession>H0G922</accession>
<name>H0G922_RHIML</name>
<evidence type="ECO:0000313" key="2">
    <source>
        <dbReference type="Proteomes" id="UP000004038"/>
    </source>
</evidence>
<proteinExistence type="predicted"/>
<organism evidence="1 2">
    <name type="scientific">Sinorhizobium meliloti CCNWSX0020</name>
    <dbReference type="NCBI Taxonomy" id="1107881"/>
    <lineage>
        <taxon>Bacteria</taxon>
        <taxon>Pseudomonadati</taxon>
        <taxon>Pseudomonadota</taxon>
        <taxon>Alphaproteobacteria</taxon>
        <taxon>Hyphomicrobiales</taxon>
        <taxon>Rhizobiaceae</taxon>
        <taxon>Sinorhizobium/Ensifer group</taxon>
        <taxon>Sinorhizobium</taxon>
    </lineage>
</organism>
<dbReference type="AlphaFoldDB" id="H0G922"/>
<dbReference type="EMBL" id="AGVV01000097">
    <property type="protein sequence ID" value="EHK74180.1"/>
    <property type="molecule type" value="Genomic_DNA"/>
</dbReference>
<sequence>MTDWRNLTEEDAIHTAVDEHGKDATDISSLLRS</sequence>
<protein>
    <submittedName>
        <fullName evidence="1">Uncharacterized protein</fullName>
    </submittedName>
</protein>